<comment type="subcellular location">
    <subcellularLocation>
        <location evidence="1">Target cell</location>
        <location evidence="1">Target cell cytoplasm</location>
    </subcellularLocation>
</comment>
<protein>
    <submittedName>
        <fullName evidence="9">Hemagglutinin repeat-containing protein</fullName>
    </submittedName>
</protein>
<comment type="caution">
    <text evidence="9">The sequence shown here is derived from an EMBL/GenBank/DDBJ whole genome shotgun (WGS) entry which is preliminary data.</text>
</comment>
<accession>A0AA41Y5A0</accession>
<dbReference type="InterPro" id="IPR011050">
    <property type="entry name" value="Pectin_lyase_fold/virulence"/>
</dbReference>
<feature type="region of interest" description="Disordered" evidence="7">
    <location>
        <begin position="1351"/>
        <end position="1399"/>
    </location>
</feature>
<evidence type="ECO:0000256" key="5">
    <source>
        <dbReference type="ARBA" id="ARBA00024043"/>
    </source>
</evidence>
<dbReference type="EMBL" id="JAMPJU010000009">
    <property type="protein sequence ID" value="MCV9883160.1"/>
    <property type="molecule type" value="Genomic_DNA"/>
</dbReference>
<dbReference type="RefSeq" id="WP_264090831.1">
    <property type="nucleotide sequence ID" value="NZ_JAMPJT010000009.1"/>
</dbReference>
<dbReference type="Pfam" id="PF13332">
    <property type="entry name" value="Fil_haemagg_2"/>
    <property type="match status" value="4"/>
</dbReference>
<evidence type="ECO:0000256" key="2">
    <source>
        <dbReference type="ARBA" id="ARBA00022656"/>
    </source>
</evidence>
<comment type="similarity">
    <text evidence="5">In the N-terminal section; belongs to the CdiA toxin family.</text>
</comment>
<evidence type="ECO:0000313" key="9">
    <source>
        <dbReference type="EMBL" id="MCV9879646.1"/>
    </source>
</evidence>
<evidence type="ECO:0000256" key="1">
    <source>
        <dbReference type="ARBA" id="ARBA00004219"/>
    </source>
</evidence>
<dbReference type="Pfam" id="PF05860">
    <property type="entry name" value="TPS"/>
    <property type="match status" value="1"/>
</dbReference>
<dbReference type="Proteomes" id="UP001165569">
    <property type="component" value="Unassembled WGS sequence"/>
</dbReference>
<dbReference type="Pfam" id="PF13018">
    <property type="entry name" value="ESPR"/>
    <property type="match status" value="1"/>
</dbReference>
<sequence>MNKHFYRIVFNRTRGILMVVSELCRGCVGGSASAGRGTSLRQLTGRLSPLTFLMLGAMGLVMLAPSAQATIVADRNAPGNQKPTILQTANGTPQVNIQTPSAGGVSRNVYSQFDVNQKGAILNNSQKQVQTQQGGWVTGNPWLAKGEAKIILNEVNSRDPSKLNGYIEVAGKKAQVVVANPAGISCDGCGFINADRATLTTGKALMENGQLKGYQVEQGNIRIQGQGMDSSRQGYTDLIAQTVEINAGIWANDLTVTTGRNRVSADLRQVDRRADNASSDSQTTQEQPKLAVDVAQLGGMYAGKIQLIGTEKGVGVRNAGTIGAQAGSVTITADGRIENSGSINATQNVQLAGSNLDNHGKVYAQQDVTVNARQQAANRGVLAAQRHTALTADNISNQPGAVLGAGINSDGSVANSGDLSLTAAQRIEANGQHLAGGSLRMAAAEVNADGSQTQATNVTLNASTGSVSSRQAHISADGQLDVAAAKAVNNAGGTLIAGKSLAVRAESLSGDGQLLSLGDMSLTSTRRFDNHSDVIANGKLDLTVAGEVTNRRKIQSGNALTLTADRLDNQSGGEISSLKTQLTLTDTLTNRGLIDGGQTRIDAATLNNIGSGRVYGDWISLQSQTLNNLDENGISGSIAARQGLNLGIGTLNNRQQALIYSDGAMALGGSLDAAGQATGQADTINNHSATIESVGDMALSAGQINNINDHLVTETVNTTRYIDEAVLSGHTTRYNWSDIWFTRNKYGVNTAHMPDGYADERFYRYRYTRTVSETRVKESEPGQILSGGNLWLTAARMTNRDSRVIAAGLLIDGVKELSNLATPGERITSDVGWQERWYARKKKNWRGVTRTSQGISGNTYAPAVKVETIDLQASDWRQNASFNGSGYAVTALRAGVVGQDAIQPTAKLPNSSLFTLQPAAESRYLVETDPRFTNQKQWLSSDYMLKAFGQTDGQDKRLGDGFYEQREVREQIIQLTGQRYLAGYTSDEAQYKALMDAGIAFGRQFSLTPGVALSQEQMALLTTDMVWMVRKSVTLPDGTSQSVLVPQVYSKVRSNEQIGAGSLLAGNNVSIGLAGGMLNSGRIAARDTLFISSAALNNQGGSLLGKQVELRVRDDLNNIGGAIQGEESLTALAGGNINSASTLSGRESNRILDRVAGIYVQNDKGELTLAAGRDINLTASQIINAGADGTVRLSAGNNLNLTTLTTTETLNSDWDSNNYRRYSAREDIGSQIAANGQITLRAGQDLNAAAASVTAQQGLQAQAGNDINLLSGQSAYSLTEHSKQSSRGLFSAQSSERHDSIQDQAATGSTFSGDSVTLNAGNDLRISGGAVAGTQNVALTAGRDITVTTARENHQETHLREEKKSGLMGSGGIGFSIGQASRKRTTDSEGDSEKASTIGSERGDATLIAGNALTVRGSDVVAGQDLTLRGKEVTISAAQNRQTQRQTYEQKQSGLTLALSGTVGSALNTAVQTAQTAKSTEDDRLQALQGVKAALSGVQAAQAGRFAAAQDDKDANNNNVVGVSLSLGSQSSKSEQTTEQHIAQGSSLNAGRNLAMTATGDDILVQGGELHAAQDVTLNAARDINLLSAQNSQHTQGSNQSKGGSIGLSLGVGGGGASLSVNASMNKAKGRELGEGLSYTETLLDAGRQVQLTSGRDTTLQGAQVSGEQITARVGRDLLLQSQQDSDVYNSKQQSMSAGVSIPIYGAGSGSASFSLSKDKMRSNYQSVQEQTGLFAGQGGYDVRVGNHTQLDGAVVGSTAAAAKNRLETGTLGFSDIENKASFETSHSGVGISTGGPIGMEMLSNLASNSLISGNNDGNAGSMTRAALSDGQLTLRDQAGQRQDVSQLSNDVEHANQTLSPIFDKEKEQRRLQQMQLIAEISNQVVDIAATEGAIIATKAAKERAEARASNLSAEDRQWAQEALGKGENPNLTPTQADIRGYIYQTEYKKAYNQTLADTGFGTGGAVRQGIMAVSAAVQGLAGGNIAQAITGGAAPYLATVIKQATTDAQGAVNVAANTIAHAVLGGIVAEAGGNSALAGAAGAASGELAARVITERLYPGKAAAELTESEKQMVSTLSLLAGGLAAGTAGDSTSGAVAGAQAGQNAVDNNFLGATSSDKLDKAVEKIKNGDKSLATANELIKLENADKRSDALVDKFTRDPSQMSSAEQAELAGYLRVYASEMEKAYGSAVSQELVKGLLSGQDYTKRNPDSEAMSKAQTIMNTWGYHKSNASIGDAPTIFVGSVLGVTVKGMAANAAIGVGVNTGVQLTGKDPFSYVDAIMSGVTAAATTGKGIIASTPINMGGAAIGSSIKGEEPTNSTIGAGVGSIFGGGIGKVATEQLKPVIKEGSAEIIGSATGSIVGEATGNKVKDKLDNAGEKNGKN</sequence>
<dbReference type="GO" id="GO:0090729">
    <property type="term" value="F:toxin activity"/>
    <property type="evidence" value="ECO:0007669"/>
    <property type="project" value="UniProtKB-KW"/>
</dbReference>
<dbReference type="EMBL" id="JAMPJT010000009">
    <property type="protein sequence ID" value="MCV9879646.1"/>
    <property type="molecule type" value="Genomic_DNA"/>
</dbReference>
<dbReference type="InterPro" id="IPR024973">
    <property type="entry name" value="ESPR"/>
</dbReference>
<evidence type="ECO:0000256" key="6">
    <source>
        <dbReference type="SAM" id="Coils"/>
    </source>
</evidence>
<gene>
    <name evidence="9" type="ORF">NC803_12405</name>
    <name evidence="10" type="ORF">NC856_12860</name>
</gene>
<evidence type="ECO:0000256" key="7">
    <source>
        <dbReference type="SAM" id="MobiDB-lite"/>
    </source>
</evidence>
<keyword evidence="6" id="KW-0175">Coiled coil</keyword>
<reference evidence="9" key="1">
    <citation type="submission" date="2022-04" db="EMBL/GenBank/DDBJ databases">
        <title>Brenneria sp. isolated from walnut trees in Serbia.</title>
        <authorList>
            <person name="Gasic K."/>
            <person name="Zlatkovic N."/>
            <person name="Kuzmanovic N."/>
        </authorList>
    </citation>
    <scope>NUCLEOTIDE SEQUENCE</scope>
    <source>
        <strain evidence="10">KBI 423</strain>
        <strain evidence="9">KBI 447</strain>
    </source>
</reference>
<evidence type="ECO:0000313" key="10">
    <source>
        <dbReference type="EMBL" id="MCV9883160.1"/>
    </source>
</evidence>
<dbReference type="InterPro" id="IPR008619">
    <property type="entry name" value="Filamentous_hemagglutn_rpt"/>
</dbReference>
<evidence type="ECO:0000313" key="11">
    <source>
        <dbReference type="Proteomes" id="UP001165568"/>
    </source>
</evidence>
<evidence type="ECO:0000256" key="3">
    <source>
        <dbReference type="ARBA" id="ARBA00022913"/>
    </source>
</evidence>
<feature type="coiled-coil region" evidence="6">
    <location>
        <begin position="1895"/>
        <end position="1922"/>
    </location>
</feature>
<dbReference type="Pfam" id="PF04829">
    <property type="entry name" value="PT-VENN"/>
    <property type="match status" value="1"/>
</dbReference>
<proteinExistence type="inferred from homology"/>
<keyword evidence="3" id="KW-1266">Target cell cytoplasm</keyword>
<dbReference type="InterPro" id="IPR008638">
    <property type="entry name" value="FhaB/CdiA-like_TPS"/>
</dbReference>
<keyword evidence="11" id="KW-1185">Reference proteome</keyword>
<feature type="region of interest" description="Disordered" evidence="7">
    <location>
        <begin position="1287"/>
        <end position="1314"/>
    </location>
</feature>
<dbReference type="Gene3D" id="2.160.20.10">
    <property type="entry name" value="Single-stranded right-handed beta-helix, Pectin lyase-like"/>
    <property type="match status" value="1"/>
</dbReference>
<organism evidence="9 12">
    <name type="scientific">Brenneria izbisi</name>
    <dbReference type="NCBI Taxonomy" id="2939450"/>
    <lineage>
        <taxon>Bacteria</taxon>
        <taxon>Pseudomonadati</taxon>
        <taxon>Pseudomonadota</taxon>
        <taxon>Gammaproteobacteria</taxon>
        <taxon>Enterobacterales</taxon>
        <taxon>Pectobacteriaceae</taxon>
        <taxon>Brenneria</taxon>
    </lineage>
</organism>
<dbReference type="SUPFAM" id="SSF51126">
    <property type="entry name" value="Pectin lyase-like"/>
    <property type="match status" value="1"/>
</dbReference>
<dbReference type="Pfam" id="PF05594">
    <property type="entry name" value="Fil_haemagg"/>
    <property type="match status" value="7"/>
</dbReference>
<dbReference type="NCBIfam" id="TIGR01731">
    <property type="entry name" value="fil_hemag_20aa"/>
    <property type="match status" value="8"/>
</dbReference>
<feature type="domain" description="Filamentous haemagglutinin FhaB/tRNA nuclease CdiA-like TPS" evidence="8">
    <location>
        <begin position="89"/>
        <end position="209"/>
    </location>
</feature>
<evidence type="ECO:0000259" key="8">
    <source>
        <dbReference type="SMART" id="SM00912"/>
    </source>
</evidence>
<dbReference type="InterPro" id="IPR006914">
    <property type="entry name" value="VENN_dom"/>
</dbReference>
<name>A0AA41Y5A0_9GAMM</name>
<keyword evidence="2" id="KW-0800">Toxin</keyword>
<evidence type="ECO:0000256" key="4">
    <source>
        <dbReference type="ARBA" id="ARBA00023026"/>
    </source>
</evidence>
<dbReference type="InterPro" id="IPR012334">
    <property type="entry name" value="Pectin_lyas_fold"/>
</dbReference>
<keyword evidence="4" id="KW-0843">Virulence</keyword>
<feature type="compositionally biased region" description="Polar residues" evidence="7">
    <location>
        <begin position="276"/>
        <end position="287"/>
    </location>
</feature>
<dbReference type="GO" id="GO:0003824">
    <property type="term" value="F:catalytic activity"/>
    <property type="evidence" value="ECO:0007669"/>
    <property type="project" value="UniProtKB-ARBA"/>
</dbReference>
<dbReference type="InterPro" id="IPR010069">
    <property type="entry name" value="CdiA_FHA1_rpt"/>
</dbReference>
<feature type="region of interest" description="Disordered" evidence="7">
    <location>
        <begin position="267"/>
        <end position="288"/>
    </location>
</feature>
<feature type="compositionally biased region" description="Basic and acidic residues" evidence="7">
    <location>
        <begin position="1351"/>
        <end position="1365"/>
    </location>
</feature>
<dbReference type="NCBIfam" id="TIGR01901">
    <property type="entry name" value="adhes_NPXG"/>
    <property type="match status" value="1"/>
</dbReference>
<feature type="compositionally biased region" description="Basic and acidic residues" evidence="7">
    <location>
        <begin position="1384"/>
        <end position="1394"/>
    </location>
</feature>
<dbReference type="Proteomes" id="UP001165568">
    <property type="component" value="Unassembled WGS sequence"/>
</dbReference>
<dbReference type="SMART" id="SM00912">
    <property type="entry name" value="Haemagg_act"/>
    <property type="match status" value="1"/>
</dbReference>
<dbReference type="InterPro" id="IPR025157">
    <property type="entry name" value="Hemagglutinin_rpt"/>
</dbReference>
<feature type="compositionally biased region" description="Polar residues" evidence="7">
    <location>
        <begin position="1302"/>
        <end position="1314"/>
    </location>
</feature>
<evidence type="ECO:0000313" key="12">
    <source>
        <dbReference type="Proteomes" id="UP001165569"/>
    </source>
</evidence>